<reference evidence="2 3" key="2">
    <citation type="journal article" date="2005" name="Proteomics">
        <title>Global detection and characterization of hypothetical proteins in Shewanella oneidensis MR-1 using LC-MS based proteomics.</title>
        <authorList>
            <person name="Elias D.A."/>
            <person name="Monroe M.E."/>
            <person name="Marshall M.J."/>
            <person name="Romine M.F."/>
            <person name="Belieav A.S."/>
            <person name="Fredrickson J.K."/>
            <person name="Anderson G.A."/>
            <person name="Smith R.D."/>
            <person name="Lipton M.S."/>
        </authorList>
    </citation>
    <scope>NUCLEOTIDE SEQUENCE [LARGE SCALE GENOMIC DNA]</scope>
    <source>
        <strain evidence="3">ATCC 700550 / JCM 31522 / CIP 106686 / LMG 19005 / NCIMB 14063 / MR-1</strain>
    </source>
</reference>
<dbReference type="PANTHER" id="PTHR43792:SF1">
    <property type="entry name" value="N-ACETYLTRANSFERASE DOMAIN-CONTAINING PROTEIN"/>
    <property type="match status" value="1"/>
</dbReference>
<sequence length="171" mass="18633">MQALGMQVAQTPRLILRQLTPEDASFILVLLNTQGFIDNIGDKGVRTLQDAKDYIANGPAISYREHGFGLFAVELAENRFPIGICGLIKRPTLANVDLGYAFLPQYWGKGYAFEAAAASLELGKTLGIERIVAIVSPHNQASKALLSKLGMKFETQLQLTPNDAPVELFGQ</sequence>
<dbReference type="Gene3D" id="3.40.630.30">
    <property type="match status" value="1"/>
</dbReference>
<protein>
    <submittedName>
        <fullName evidence="2">Acteyltransferase GNAT family</fullName>
    </submittedName>
</protein>
<dbReference type="AlphaFoldDB" id="Q8EDN6"/>
<dbReference type="BioCyc" id="SONE211586:G1GMP-2491-MONOMER"/>
<reference evidence="2 3" key="4">
    <citation type="journal article" date="2011" name="BMC Genomics">
        <title>Genome-wide protein localization prediction strategies for gram negative bacteria.</title>
        <authorList>
            <person name="Romine M.F."/>
        </authorList>
    </citation>
    <scope>NUCLEOTIDE SEQUENCE [LARGE SCALE GENOMIC DNA]</scope>
    <source>
        <strain evidence="3">ATCC 700550 / JCM 31522 / CIP 106686 / LMG 19005 / NCIMB 14063 / MR-1</strain>
    </source>
</reference>
<dbReference type="PaxDb" id="211586-SO_2707"/>
<dbReference type="InterPro" id="IPR000182">
    <property type="entry name" value="GNAT_dom"/>
</dbReference>
<dbReference type="PATRIC" id="fig|211586.12.peg.2608"/>
<proteinExistence type="predicted"/>
<dbReference type="OrthoDB" id="9798081at2"/>
<evidence type="ECO:0000313" key="3">
    <source>
        <dbReference type="Proteomes" id="UP000008186"/>
    </source>
</evidence>
<evidence type="ECO:0000313" key="2">
    <source>
        <dbReference type="EMBL" id="AAN55735.1"/>
    </source>
</evidence>
<dbReference type="PROSITE" id="PS51186">
    <property type="entry name" value="GNAT"/>
    <property type="match status" value="1"/>
</dbReference>
<gene>
    <name evidence="2" type="ordered locus">SO_2707</name>
</gene>
<keyword evidence="3" id="KW-1185">Reference proteome</keyword>
<dbReference type="SUPFAM" id="SSF55729">
    <property type="entry name" value="Acyl-CoA N-acyltransferases (Nat)"/>
    <property type="match status" value="1"/>
</dbReference>
<dbReference type="Pfam" id="PF13302">
    <property type="entry name" value="Acetyltransf_3"/>
    <property type="match status" value="1"/>
</dbReference>
<dbReference type="InterPro" id="IPR016181">
    <property type="entry name" value="Acyl_CoA_acyltransferase"/>
</dbReference>
<evidence type="ECO:0000259" key="1">
    <source>
        <dbReference type="PROSITE" id="PS51186"/>
    </source>
</evidence>
<dbReference type="HOGENOM" id="CLU_013985_3_1_6"/>
<name>Q8EDN6_SHEON</name>
<accession>Q8EDN6</accession>
<dbReference type="PhylomeDB" id="Q8EDN6"/>
<feature type="domain" description="N-acetyltransferase" evidence="1">
    <location>
        <begin position="14"/>
        <end position="171"/>
    </location>
</feature>
<dbReference type="PANTHER" id="PTHR43792">
    <property type="entry name" value="GNAT FAMILY, PUTATIVE (AFU_ORTHOLOGUE AFUA_3G00765)-RELATED-RELATED"/>
    <property type="match status" value="1"/>
</dbReference>
<dbReference type="Proteomes" id="UP000008186">
    <property type="component" value="Chromosome"/>
</dbReference>
<dbReference type="EMBL" id="AE014299">
    <property type="protein sequence ID" value="AAN55735.1"/>
    <property type="molecule type" value="Genomic_DNA"/>
</dbReference>
<organism evidence="2 3">
    <name type="scientific">Shewanella oneidensis (strain ATCC 700550 / JCM 31522 / CIP 106686 / LMG 19005 / NCIMB 14063 / MR-1)</name>
    <dbReference type="NCBI Taxonomy" id="211586"/>
    <lineage>
        <taxon>Bacteria</taxon>
        <taxon>Pseudomonadati</taxon>
        <taxon>Pseudomonadota</taxon>
        <taxon>Gammaproteobacteria</taxon>
        <taxon>Alteromonadales</taxon>
        <taxon>Shewanellaceae</taxon>
        <taxon>Shewanella</taxon>
    </lineage>
</organism>
<dbReference type="STRING" id="211586.SO_2707"/>
<dbReference type="GO" id="GO:0016747">
    <property type="term" value="F:acyltransferase activity, transferring groups other than amino-acyl groups"/>
    <property type="evidence" value="ECO:0007669"/>
    <property type="project" value="InterPro"/>
</dbReference>
<reference evidence="2 3" key="3">
    <citation type="journal article" date="2008" name="Appl. Environ. Microbiol.">
        <title>Identification of mobile elements and pseudogenes in the Shewanella oneidensis MR-1 genome.</title>
        <authorList>
            <person name="Romine M.F."/>
            <person name="Carlson T.S."/>
            <person name="Norbeck A.D."/>
            <person name="McCue L.A."/>
            <person name="Lipton M.S."/>
        </authorList>
    </citation>
    <scope>NUCLEOTIDE SEQUENCE [LARGE SCALE GENOMIC DNA]</scope>
    <source>
        <strain evidence="3">ATCC 700550 / JCM 31522 / CIP 106686 / LMG 19005 / NCIMB 14063 / MR-1</strain>
    </source>
</reference>
<reference evidence="2 3" key="1">
    <citation type="journal article" date="2002" name="Nat. Biotechnol.">
        <title>Genome sequence of the dissimilatory metal ion-reducing bacterium Shewanella oneidensis.</title>
        <authorList>
            <person name="Heidelberg J.F."/>
            <person name="Paulsen I.T."/>
            <person name="Nelson K.E."/>
            <person name="Gaidos E.J."/>
            <person name="Nelson W.C."/>
            <person name="Read T.D."/>
            <person name="Eisen J.A."/>
            <person name="Seshadri R."/>
            <person name="Ward N."/>
            <person name="Methe B."/>
            <person name="Clayton R.A."/>
            <person name="Meyer T."/>
            <person name="Tsapin A."/>
            <person name="Scott J."/>
            <person name="Beanan M."/>
            <person name="Brinkac L."/>
            <person name="Daugherty S."/>
            <person name="DeBoy R.T."/>
            <person name="Dodson R.J."/>
            <person name="Durkin A.S."/>
            <person name="Haft D.H."/>
            <person name="Kolonay J.F."/>
            <person name="Madupu R."/>
            <person name="Peterson J.D."/>
            <person name="Umayam L.A."/>
            <person name="White O."/>
            <person name="Wolf A.M."/>
            <person name="Vamathevan J."/>
            <person name="Weidman J."/>
            <person name="Impraim M."/>
            <person name="Lee K."/>
            <person name="Berry K."/>
            <person name="Lee C."/>
            <person name="Mueller J."/>
            <person name="Khouri H."/>
            <person name="Gill J."/>
            <person name="Utterback T.R."/>
            <person name="McDonald L.A."/>
            <person name="Feldblyum T.V."/>
            <person name="Smith H.O."/>
            <person name="Venter J.C."/>
            <person name="Nealson K.H."/>
            <person name="Fraser C.M."/>
        </authorList>
    </citation>
    <scope>NUCLEOTIDE SEQUENCE [LARGE SCALE GENOMIC DNA]</scope>
    <source>
        <strain evidence="3">ATCC 700550 / JCM 31522 / CIP 106686 / LMG 19005 / NCIMB 14063 / MR-1</strain>
    </source>
</reference>
<dbReference type="InterPro" id="IPR051531">
    <property type="entry name" value="N-acetyltransferase"/>
</dbReference>
<dbReference type="eggNOG" id="COG1670">
    <property type="taxonomic scope" value="Bacteria"/>
</dbReference>
<dbReference type="KEGG" id="son:SO_2707"/>